<accession>A0A6B2L3K5</accession>
<comment type="subcellular location">
    <subcellularLocation>
        <location evidence="8">Mitochondrion</location>
    </subcellularLocation>
</comment>
<dbReference type="EMBL" id="GIBP01002560">
    <property type="protein sequence ID" value="NDV31529.1"/>
    <property type="molecule type" value="Transcribed_RNA"/>
</dbReference>
<evidence type="ECO:0000256" key="3">
    <source>
        <dbReference type="ARBA" id="ARBA00022630"/>
    </source>
</evidence>
<dbReference type="GO" id="GO:0016491">
    <property type="term" value="F:oxidoreductase activity"/>
    <property type="evidence" value="ECO:0007669"/>
    <property type="project" value="UniProtKB-KW"/>
</dbReference>
<keyword evidence="6 8" id="KW-0560">Oxidoreductase</keyword>
<dbReference type="InterPro" id="IPR021163">
    <property type="entry name" value="Ferredox_Rdtase_adrenod"/>
</dbReference>
<feature type="domain" description="FAD/NAD(P)-binding" evidence="11">
    <location>
        <begin position="8"/>
        <end position="202"/>
    </location>
</feature>
<dbReference type="SUPFAM" id="SSF51971">
    <property type="entry name" value="Nucleotide-binding domain"/>
    <property type="match status" value="1"/>
</dbReference>
<organism evidence="12">
    <name type="scientific">Arcella intermedia</name>
    <dbReference type="NCBI Taxonomy" id="1963864"/>
    <lineage>
        <taxon>Eukaryota</taxon>
        <taxon>Amoebozoa</taxon>
        <taxon>Tubulinea</taxon>
        <taxon>Elardia</taxon>
        <taxon>Arcellinida</taxon>
        <taxon>Sphaerothecina</taxon>
        <taxon>Arcellidae</taxon>
        <taxon>Arcella</taxon>
    </lineage>
</organism>
<evidence type="ECO:0000256" key="10">
    <source>
        <dbReference type="PIRSR" id="PIRSR000362-2"/>
    </source>
</evidence>
<sequence length="457" mass="51344">MHSVSVPKVCIVGAGPAGYYTADSLLRLRPNIKIDFLERLPSPFGLVRSGVAPDHPEVKLVENRFSEISIDRRVRFFGNVEVGRELSVIDLQDLYHVVVFAVGSMEDTKLGIPGEELRGVHSARDFVEWYNCYPDRKEEIFQFSGDSAVVVGNGNVAVDVARILLRNPEDLYPTDINMETIKALRNSNIKNVHVIGRRGPVQSAFTTKELRELTKLSGIQVVIDGGQLQLTESCIKERDSNRVIKRKMQLLEEIQKEQQKPSIQQKVIHLHFLKSPVSFKSNGSELESVVLRHNKLVGPPGKQKAVPTEALQEIKTNLVFRSIGYRSVPIEGLPFNYEQGIIPNEMGHVIFPNSPNNCFFVSGWVKGGASGTIGSTLLDAEETAQTIHSFMGSKLDILKEKEDVENLFKKHQMSWVNWNDWKILDTMELQKGKELGRLRTKFSSIQGMIDALRTVKS</sequence>
<dbReference type="Gene3D" id="3.40.50.720">
    <property type="entry name" value="NAD(P)-binding Rossmann-like Domain"/>
    <property type="match status" value="1"/>
</dbReference>
<keyword evidence="5 8" id="KW-0521">NADP</keyword>
<keyword evidence="8" id="KW-0496">Mitochondrion</keyword>
<feature type="binding site" evidence="10">
    <location>
        <position position="209"/>
    </location>
    <ligand>
        <name>NADP(+)</name>
        <dbReference type="ChEBI" id="CHEBI:58349"/>
    </ligand>
</feature>
<dbReference type="PANTHER" id="PTHR48467:SF1">
    <property type="entry name" value="GLUTAMATE SYNTHASE 1 [NADH], CHLOROPLASTIC-LIKE"/>
    <property type="match status" value="1"/>
</dbReference>
<dbReference type="Pfam" id="PF07992">
    <property type="entry name" value="Pyr_redox_2"/>
    <property type="match status" value="1"/>
</dbReference>
<dbReference type="InterPro" id="IPR023753">
    <property type="entry name" value="FAD/NAD-binding_dom"/>
</dbReference>
<reference evidence="12" key="1">
    <citation type="journal article" date="2020" name="J. Eukaryot. Microbiol.">
        <title>De novo Sequencing, Assembly and Annotation of the Transcriptome for the Free-Living Testate Amoeba Arcella intermedia.</title>
        <authorList>
            <person name="Ribeiro G.M."/>
            <person name="Porfirio-Sousa A.L."/>
            <person name="Maurer-Alcala X.X."/>
            <person name="Katz L.A."/>
            <person name="Lahr D.J.G."/>
        </authorList>
    </citation>
    <scope>NUCLEOTIDE SEQUENCE</scope>
</reference>
<evidence type="ECO:0000256" key="9">
    <source>
        <dbReference type="PIRSR" id="PIRSR000362-1"/>
    </source>
</evidence>
<comment type="catalytic activity">
    <reaction evidence="7 8">
        <text>2 reduced [adrenodoxin] + NADP(+) + H(+) = 2 oxidized [adrenodoxin] + NADPH</text>
        <dbReference type="Rhea" id="RHEA:42312"/>
        <dbReference type="Rhea" id="RHEA-COMP:9998"/>
        <dbReference type="Rhea" id="RHEA-COMP:9999"/>
        <dbReference type="ChEBI" id="CHEBI:15378"/>
        <dbReference type="ChEBI" id="CHEBI:33737"/>
        <dbReference type="ChEBI" id="CHEBI:33738"/>
        <dbReference type="ChEBI" id="CHEBI:57783"/>
        <dbReference type="ChEBI" id="CHEBI:58349"/>
        <dbReference type="EC" id="1.18.1.6"/>
    </reaction>
</comment>
<feature type="binding site" evidence="9">
    <location>
        <position position="364"/>
    </location>
    <ligand>
        <name>FAD</name>
        <dbReference type="ChEBI" id="CHEBI:57692"/>
    </ligand>
</feature>
<feature type="binding site" evidence="9">
    <location>
        <position position="46"/>
    </location>
    <ligand>
        <name>FAD</name>
        <dbReference type="ChEBI" id="CHEBI:57692"/>
    </ligand>
</feature>
<evidence type="ECO:0000256" key="8">
    <source>
        <dbReference type="PIRNR" id="PIRNR000362"/>
    </source>
</evidence>
<evidence type="ECO:0000256" key="5">
    <source>
        <dbReference type="ARBA" id="ARBA00022857"/>
    </source>
</evidence>
<feature type="binding site" evidence="9">
    <location>
        <position position="82"/>
    </location>
    <ligand>
        <name>FAD</name>
        <dbReference type="ChEBI" id="CHEBI:57692"/>
    </ligand>
</feature>
<evidence type="ECO:0000256" key="4">
    <source>
        <dbReference type="ARBA" id="ARBA00022827"/>
    </source>
</evidence>
<evidence type="ECO:0000259" key="11">
    <source>
        <dbReference type="Pfam" id="PF07992"/>
    </source>
</evidence>
<dbReference type="Gene3D" id="3.50.50.60">
    <property type="entry name" value="FAD/NAD(P)-binding domain"/>
    <property type="match status" value="1"/>
</dbReference>
<feature type="binding site" evidence="10">
    <location>
        <begin position="153"/>
        <end position="156"/>
    </location>
    <ligand>
        <name>NADP(+)</name>
        <dbReference type="ChEBI" id="CHEBI:58349"/>
    </ligand>
</feature>
<feature type="binding site" evidence="9">
    <location>
        <position position="17"/>
    </location>
    <ligand>
        <name>FAD</name>
        <dbReference type="ChEBI" id="CHEBI:57692"/>
    </ligand>
</feature>
<evidence type="ECO:0000256" key="1">
    <source>
        <dbReference type="ARBA" id="ARBA00001974"/>
    </source>
</evidence>
<evidence type="ECO:0000313" key="12">
    <source>
        <dbReference type="EMBL" id="NDV31529.1"/>
    </source>
</evidence>
<comment type="similarity">
    <text evidence="2 8">Belongs to the ferredoxin--NADP reductase type 1 family.</text>
</comment>
<dbReference type="InterPro" id="IPR055275">
    <property type="entry name" value="Ferredox_Rdtase"/>
</dbReference>
<dbReference type="InterPro" id="IPR036188">
    <property type="entry name" value="FAD/NAD-bd_sf"/>
</dbReference>
<dbReference type="PANTHER" id="PTHR48467">
    <property type="entry name" value="GLUTAMATE SYNTHASE 1 [NADH], CHLOROPLASTIC-LIKE"/>
    <property type="match status" value="1"/>
</dbReference>
<keyword evidence="4 8" id="KW-0274">FAD</keyword>
<feature type="binding site" evidence="10">
    <location>
        <position position="371"/>
    </location>
    <ligand>
        <name>NADP(+)</name>
        <dbReference type="ChEBI" id="CHEBI:58349"/>
    </ligand>
</feature>
<dbReference type="AlphaFoldDB" id="A0A6B2L3K5"/>
<feature type="binding site" evidence="9">
    <location>
        <begin position="371"/>
        <end position="373"/>
    </location>
    <ligand>
        <name>FAD</name>
        <dbReference type="ChEBI" id="CHEBI:57692"/>
    </ligand>
</feature>
<proteinExistence type="inferred from homology"/>
<keyword evidence="3 8" id="KW-0285">Flavoprotein</keyword>
<evidence type="ECO:0000256" key="6">
    <source>
        <dbReference type="ARBA" id="ARBA00023002"/>
    </source>
</evidence>
<dbReference type="PIRSF" id="PIRSF000362">
    <property type="entry name" value="FNR"/>
    <property type="match status" value="1"/>
</dbReference>
<comment type="cofactor">
    <cofactor evidence="1 8 9">
        <name>FAD</name>
        <dbReference type="ChEBI" id="CHEBI:57692"/>
    </cofactor>
</comment>
<dbReference type="EC" id="1.18.1.6" evidence="8"/>
<evidence type="ECO:0000256" key="7">
    <source>
        <dbReference type="ARBA" id="ARBA00048933"/>
    </source>
</evidence>
<feature type="binding site" evidence="9">
    <location>
        <position position="38"/>
    </location>
    <ligand>
        <name>FAD</name>
        <dbReference type="ChEBI" id="CHEBI:57692"/>
    </ligand>
</feature>
<dbReference type="PRINTS" id="PR00419">
    <property type="entry name" value="ADXRDTASE"/>
</dbReference>
<protein>
    <recommendedName>
        <fullName evidence="8">NADPH:adrenodoxin oxidoreductase, mitochondrial</fullName>
        <ecNumber evidence="8">1.18.1.6</ecNumber>
    </recommendedName>
</protein>
<feature type="binding site" evidence="10">
    <location>
        <begin position="197"/>
        <end position="198"/>
    </location>
    <ligand>
        <name>NADP(+)</name>
        <dbReference type="ChEBI" id="CHEBI:58349"/>
    </ligand>
</feature>
<dbReference type="GO" id="GO:0005739">
    <property type="term" value="C:mitochondrion"/>
    <property type="evidence" value="ECO:0007669"/>
    <property type="project" value="UniProtKB-SubCell"/>
</dbReference>
<name>A0A6B2L3K5_9EUKA</name>
<evidence type="ECO:0000256" key="2">
    <source>
        <dbReference type="ARBA" id="ARBA00008312"/>
    </source>
</evidence>